<keyword evidence="1" id="KW-1133">Transmembrane helix</keyword>
<dbReference type="RefSeq" id="WP_026390133.1">
    <property type="nucleotide sequence ID" value="NZ_LR215048.1"/>
</dbReference>
<dbReference type="KEGG" id="aaxa:NCTC10138_00300"/>
<dbReference type="Proteomes" id="UP000289841">
    <property type="component" value="Chromosome"/>
</dbReference>
<evidence type="ECO:0000313" key="3">
    <source>
        <dbReference type="Proteomes" id="UP000289841"/>
    </source>
</evidence>
<keyword evidence="3" id="KW-1185">Reference proteome</keyword>
<dbReference type="OrthoDB" id="384254at2"/>
<keyword evidence="1" id="KW-0472">Membrane</keyword>
<gene>
    <name evidence="2" type="ORF">NCTC10138_00300</name>
</gene>
<keyword evidence="1" id="KW-0812">Transmembrane</keyword>
<reference evidence="2 3" key="1">
    <citation type="submission" date="2019-01" db="EMBL/GenBank/DDBJ databases">
        <authorList>
            <consortium name="Pathogen Informatics"/>
        </authorList>
    </citation>
    <scope>NUCLEOTIDE SEQUENCE [LARGE SCALE GENOMIC DNA]</scope>
    <source>
        <strain evidence="2 3">NCTC10138</strain>
    </source>
</reference>
<evidence type="ECO:0000313" key="2">
    <source>
        <dbReference type="EMBL" id="VEU79947.1"/>
    </source>
</evidence>
<feature type="transmembrane region" description="Helical" evidence="1">
    <location>
        <begin position="12"/>
        <end position="31"/>
    </location>
</feature>
<protein>
    <submittedName>
        <fullName evidence="2">Uncharacterized protein</fullName>
    </submittedName>
</protein>
<dbReference type="EMBL" id="LR215048">
    <property type="protein sequence ID" value="VEU79947.1"/>
    <property type="molecule type" value="Genomic_DNA"/>
</dbReference>
<organism evidence="2 3">
    <name type="scientific">Haploplasma axanthum</name>
    <name type="common">Acholeplasma axanthum</name>
    <dbReference type="NCBI Taxonomy" id="29552"/>
    <lineage>
        <taxon>Bacteria</taxon>
        <taxon>Bacillati</taxon>
        <taxon>Mycoplasmatota</taxon>
        <taxon>Mollicutes</taxon>
        <taxon>Acholeplasmatales</taxon>
        <taxon>Acholeplasmataceae</taxon>
        <taxon>Haploplasma</taxon>
    </lineage>
</organism>
<sequence>MKFIRYTKKIIKILLLAMLFGIIYSLFFTVYENIKVDSMISTFKKRAGNDPVLVLNIEDEYVRKYWEVPRETFDEINDKKNVFEDEEKQMLGRYGDIFATRQSPFPNVWGFHQFMSYYYGGHAAIKSESTKESGKKEKFVEATGYPNSDESIFDIIFSNGKKGHGFSPTASENGYNYWYQADDISDNYYFEKFYRSRYIGLRVKNPFINENNADALYNNYLDLAVDRAREKIDNDALYNFLFFLNMRRKYYCTDFVSRVYEEAYYSAVLGDDNYRSTGYAKKLNDDGFITSVNDLILSNDTYIHFYVEINEEIYDGNKTIVQNIYYLEDIE</sequence>
<accession>A0A449BBX7</accession>
<name>A0A449BBX7_HAPAX</name>
<evidence type="ECO:0000256" key="1">
    <source>
        <dbReference type="SAM" id="Phobius"/>
    </source>
</evidence>
<dbReference type="AlphaFoldDB" id="A0A449BBX7"/>
<proteinExistence type="predicted"/>
<dbReference type="STRING" id="1278311.GCA_000428705_00457"/>